<reference evidence="1" key="1">
    <citation type="submission" date="2014-09" db="EMBL/GenBank/DDBJ databases">
        <authorList>
            <person name="Magalhaes I.L.F."/>
            <person name="Oliveira U."/>
            <person name="Santos F.R."/>
            <person name="Vidigal T.H.D.A."/>
            <person name="Brescovit A.D."/>
            <person name="Santos A.J."/>
        </authorList>
    </citation>
    <scope>NUCLEOTIDE SEQUENCE</scope>
    <source>
        <tissue evidence="1">Shoot tissue taken approximately 20 cm above the soil surface</tissue>
    </source>
</reference>
<accession>A0A0A9F8H1</accession>
<name>A0A0A9F8H1_ARUDO</name>
<dbReference type="EMBL" id="GBRH01188541">
    <property type="protein sequence ID" value="JAE09355.1"/>
    <property type="molecule type" value="Transcribed_RNA"/>
</dbReference>
<reference evidence="1" key="2">
    <citation type="journal article" date="2015" name="Data Brief">
        <title>Shoot transcriptome of the giant reed, Arundo donax.</title>
        <authorList>
            <person name="Barrero R.A."/>
            <person name="Guerrero F.D."/>
            <person name="Moolhuijzen P."/>
            <person name="Goolsby J.A."/>
            <person name="Tidwell J."/>
            <person name="Bellgard S.E."/>
            <person name="Bellgard M.I."/>
        </authorList>
    </citation>
    <scope>NUCLEOTIDE SEQUENCE</scope>
    <source>
        <tissue evidence="1">Shoot tissue taken approximately 20 cm above the soil surface</tissue>
    </source>
</reference>
<protein>
    <submittedName>
        <fullName evidence="1">Uncharacterized protein</fullName>
    </submittedName>
</protein>
<organism evidence="1">
    <name type="scientific">Arundo donax</name>
    <name type="common">Giant reed</name>
    <name type="synonym">Donax arundinaceus</name>
    <dbReference type="NCBI Taxonomy" id="35708"/>
    <lineage>
        <taxon>Eukaryota</taxon>
        <taxon>Viridiplantae</taxon>
        <taxon>Streptophyta</taxon>
        <taxon>Embryophyta</taxon>
        <taxon>Tracheophyta</taxon>
        <taxon>Spermatophyta</taxon>
        <taxon>Magnoliopsida</taxon>
        <taxon>Liliopsida</taxon>
        <taxon>Poales</taxon>
        <taxon>Poaceae</taxon>
        <taxon>PACMAD clade</taxon>
        <taxon>Arundinoideae</taxon>
        <taxon>Arundineae</taxon>
        <taxon>Arundo</taxon>
    </lineage>
</organism>
<dbReference type="AlphaFoldDB" id="A0A0A9F8H1"/>
<evidence type="ECO:0000313" key="1">
    <source>
        <dbReference type="EMBL" id="JAE09355.1"/>
    </source>
</evidence>
<proteinExistence type="predicted"/>
<sequence>MVKSALQEARLRNQVQQDN</sequence>